<sequence length="203" mass="22163">MNNLPPGPSGLVEERHEPVRDAWAESLREVFVDVIKQLPSTVTLGELVEVTRQNQALAPVLDHFTVQELIDLVKDRPRSVDPLGAAAAAAAAAAAKASEPQYDEDGNPLLDLDAGSAVIRRRADVPDGDLRLLRALVRQKTGRREPELVQATGLASDQVRLILRNLRTRGYIHIEGSGVKRRVKITRHGAGYLRKLDPTAVIA</sequence>
<dbReference type="Proteomes" id="UP000199400">
    <property type="component" value="Unassembled WGS sequence"/>
</dbReference>
<accession>A0A1I2HTL3</accession>
<dbReference type="InterPro" id="IPR036388">
    <property type="entry name" value="WH-like_DNA-bd_sf"/>
</dbReference>
<evidence type="ECO:0000313" key="2">
    <source>
        <dbReference type="Proteomes" id="UP000199400"/>
    </source>
</evidence>
<dbReference type="RefSeq" id="WP_143141380.1">
    <property type="nucleotide sequence ID" value="NZ_FOMX01000048.1"/>
</dbReference>
<dbReference type="AlphaFoldDB" id="A0A1I2HTL3"/>
<dbReference type="STRING" id="54.SAMN02745121_08200"/>
<dbReference type="InterPro" id="IPR036390">
    <property type="entry name" value="WH_DNA-bd_sf"/>
</dbReference>
<reference evidence="2" key="1">
    <citation type="submission" date="2016-10" db="EMBL/GenBank/DDBJ databases">
        <authorList>
            <person name="Varghese N."/>
            <person name="Submissions S."/>
        </authorList>
    </citation>
    <scope>NUCLEOTIDE SEQUENCE [LARGE SCALE GENOMIC DNA]</scope>
    <source>
        <strain evidence="2">ATCC 25963</strain>
    </source>
</reference>
<evidence type="ECO:0000313" key="1">
    <source>
        <dbReference type="EMBL" id="SFF33219.1"/>
    </source>
</evidence>
<keyword evidence="2" id="KW-1185">Reference proteome</keyword>
<dbReference type="OrthoDB" id="5508107at2"/>
<organism evidence="1 2">
    <name type="scientific">Nannocystis exedens</name>
    <dbReference type="NCBI Taxonomy" id="54"/>
    <lineage>
        <taxon>Bacteria</taxon>
        <taxon>Pseudomonadati</taxon>
        <taxon>Myxococcota</taxon>
        <taxon>Polyangia</taxon>
        <taxon>Nannocystales</taxon>
        <taxon>Nannocystaceae</taxon>
        <taxon>Nannocystis</taxon>
    </lineage>
</organism>
<dbReference type="SUPFAM" id="SSF46785">
    <property type="entry name" value="Winged helix' DNA-binding domain"/>
    <property type="match status" value="1"/>
</dbReference>
<protein>
    <submittedName>
        <fullName evidence="1">Uncharacterized protein</fullName>
    </submittedName>
</protein>
<dbReference type="Gene3D" id="1.10.10.10">
    <property type="entry name" value="Winged helix-like DNA-binding domain superfamily/Winged helix DNA-binding domain"/>
    <property type="match status" value="1"/>
</dbReference>
<gene>
    <name evidence="1" type="ORF">SAMN02745121_08200</name>
</gene>
<proteinExistence type="predicted"/>
<dbReference type="EMBL" id="FOMX01000048">
    <property type="protein sequence ID" value="SFF33219.1"/>
    <property type="molecule type" value="Genomic_DNA"/>
</dbReference>
<name>A0A1I2HTL3_9BACT</name>